<dbReference type="InterPro" id="IPR043502">
    <property type="entry name" value="DNA/RNA_pol_sf"/>
</dbReference>
<name>A0AAF0R1A5_SOLVR</name>
<protein>
    <recommendedName>
        <fullName evidence="1">Integrase zinc-binding domain-containing protein</fullName>
    </recommendedName>
</protein>
<dbReference type="Gene3D" id="3.30.70.270">
    <property type="match status" value="1"/>
</dbReference>
<dbReference type="InterPro" id="IPR043128">
    <property type="entry name" value="Rev_trsase/Diguanyl_cyclase"/>
</dbReference>
<organism evidence="2 3">
    <name type="scientific">Solanum verrucosum</name>
    <dbReference type="NCBI Taxonomy" id="315347"/>
    <lineage>
        <taxon>Eukaryota</taxon>
        <taxon>Viridiplantae</taxon>
        <taxon>Streptophyta</taxon>
        <taxon>Embryophyta</taxon>
        <taxon>Tracheophyta</taxon>
        <taxon>Spermatophyta</taxon>
        <taxon>Magnoliopsida</taxon>
        <taxon>eudicotyledons</taxon>
        <taxon>Gunneridae</taxon>
        <taxon>Pentapetalae</taxon>
        <taxon>asterids</taxon>
        <taxon>lamiids</taxon>
        <taxon>Solanales</taxon>
        <taxon>Solanaceae</taxon>
        <taxon>Solanoideae</taxon>
        <taxon>Solaneae</taxon>
        <taxon>Solanum</taxon>
    </lineage>
</organism>
<dbReference type="PANTHER" id="PTHR37984">
    <property type="entry name" value="PROTEIN CBG26694"/>
    <property type="match status" value="1"/>
</dbReference>
<dbReference type="Pfam" id="PF17921">
    <property type="entry name" value="Integrase_H2C2"/>
    <property type="match status" value="1"/>
</dbReference>
<dbReference type="FunFam" id="3.30.70.270:FF:000020">
    <property type="entry name" value="Transposon Tf2-6 polyprotein-like Protein"/>
    <property type="match status" value="1"/>
</dbReference>
<accession>A0AAF0R1A5</accession>
<sequence>MKAHANREVVVPMNPNVGMEATRVRDLPRMNPSKFHGSKVQEDPQEFIDEMYKVLMIMGMTPVENAELDAYQLNDVSQDMVVLDSNKDFSAKVPLVLQFQSLTKIGIRLVKFQFSNEPVLEWKGGKEVDLKKMNVVKSWPRPLSLLDIQSFLGFSRYYRRFIEGFSSISSSLTALTQNKVKFLWSKTCEKSFQELKDRLTSVPVLTLPEGSDGWLEFLKDYDMSVFYHPGKTNMVPDTLNRLPMNSVAHVEEGATKMYLDLWEVYWWNEMKKDIVEFMAKCPNCQQVKVEHQKPGGLSHDISIPTWNWKDLNMDFIVGLPRT</sequence>
<reference evidence="2" key="1">
    <citation type="submission" date="2023-08" db="EMBL/GenBank/DDBJ databases">
        <title>A de novo genome assembly of Solanum verrucosum Schlechtendal, a Mexican diploid species geographically isolated from the other diploid A-genome species in potato relatives.</title>
        <authorList>
            <person name="Hosaka K."/>
        </authorList>
    </citation>
    <scope>NUCLEOTIDE SEQUENCE</scope>
    <source>
        <tissue evidence="2">Young leaves</tissue>
    </source>
</reference>
<evidence type="ECO:0000313" key="2">
    <source>
        <dbReference type="EMBL" id="WMV32192.1"/>
    </source>
</evidence>
<proteinExistence type="predicted"/>
<evidence type="ECO:0000259" key="1">
    <source>
        <dbReference type="Pfam" id="PF17921"/>
    </source>
</evidence>
<dbReference type="SUPFAM" id="SSF56672">
    <property type="entry name" value="DNA/RNA polymerases"/>
    <property type="match status" value="1"/>
</dbReference>
<dbReference type="InterPro" id="IPR050951">
    <property type="entry name" value="Retrovirus_Pol_polyprotein"/>
</dbReference>
<dbReference type="AlphaFoldDB" id="A0AAF0R1A5"/>
<evidence type="ECO:0000313" key="3">
    <source>
        <dbReference type="Proteomes" id="UP001234989"/>
    </source>
</evidence>
<feature type="domain" description="Integrase zinc-binding" evidence="1">
    <location>
        <begin position="253"/>
        <end position="289"/>
    </location>
</feature>
<dbReference type="EMBL" id="CP133617">
    <property type="protein sequence ID" value="WMV32192.1"/>
    <property type="molecule type" value="Genomic_DNA"/>
</dbReference>
<dbReference type="Gene3D" id="1.10.340.70">
    <property type="match status" value="1"/>
</dbReference>
<gene>
    <name evidence="2" type="ORF">MTR67_025577</name>
</gene>
<dbReference type="Proteomes" id="UP001234989">
    <property type="component" value="Chromosome 6"/>
</dbReference>
<keyword evidence="3" id="KW-1185">Reference proteome</keyword>
<dbReference type="PANTHER" id="PTHR37984:SF5">
    <property type="entry name" value="PROTEIN NYNRIN-LIKE"/>
    <property type="match status" value="1"/>
</dbReference>
<dbReference type="InterPro" id="IPR041588">
    <property type="entry name" value="Integrase_H2C2"/>
</dbReference>